<dbReference type="EMBL" id="JAIULA010000010">
    <property type="protein sequence ID" value="MCP0886974.1"/>
    <property type="molecule type" value="Genomic_DNA"/>
</dbReference>
<organism evidence="1 2">
    <name type="scientific">Ligilactobacillus ubinensis</name>
    <dbReference type="NCBI Taxonomy" id="2876789"/>
    <lineage>
        <taxon>Bacteria</taxon>
        <taxon>Bacillati</taxon>
        <taxon>Bacillota</taxon>
        <taxon>Bacilli</taxon>
        <taxon>Lactobacillales</taxon>
        <taxon>Lactobacillaceae</taxon>
        <taxon>Ligilactobacillus</taxon>
    </lineage>
</organism>
<reference evidence="1 2" key="1">
    <citation type="journal article" date="2023" name="Int. J. Syst. Evol. Microbiol.">
        <title>Ligilactobacillus ubinensis sp. nov., a novel species isolated from the wild ferment of a durian fruit (Durio zibethinus).</title>
        <authorList>
            <person name="Heng Y.C."/>
            <person name="Menon N."/>
            <person name="Chen B."/>
            <person name="Loo B.Z.L."/>
            <person name="Wong G.W.J."/>
            <person name="Lim A.C.H."/>
            <person name="Silvaraju S."/>
            <person name="Kittelmann S."/>
        </authorList>
    </citation>
    <scope>NUCLEOTIDE SEQUENCE [LARGE SCALE GENOMIC DNA]</scope>
    <source>
        <strain evidence="1 2">WILCCON 0076</strain>
    </source>
</reference>
<dbReference type="RefSeq" id="WP_253360469.1">
    <property type="nucleotide sequence ID" value="NZ_JAIULA010000010.1"/>
</dbReference>
<name>A0A9X2FKP1_9LACO</name>
<comment type="caution">
    <text evidence="1">The sequence shown here is derived from an EMBL/GenBank/DDBJ whole genome shotgun (WGS) entry which is preliminary data.</text>
</comment>
<sequence length="139" mass="16149">MNKNDMMIHIIDPDYSDLNFEYSPITTTSDNPYLKSGDIVCIALLKKNKLNYIKDKDIVAFKSTDKHFLLHLYKVEELSLVEYQFHPLSSFLDKKPFILEKNKIEESGLEGKVLYSINRLNNFDIIALLKSEEENSGKK</sequence>
<evidence type="ECO:0000313" key="2">
    <source>
        <dbReference type="Proteomes" id="UP001139006"/>
    </source>
</evidence>
<evidence type="ECO:0000313" key="1">
    <source>
        <dbReference type="EMBL" id="MCP0886974.1"/>
    </source>
</evidence>
<accession>A0A9X2FKP1</accession>
<dbReference type="Proteomes" id="UP001139006">
    <property type="component" value="Unassembled WGS sequence"/>
</dbReference>
<proteinExistence type="predicted"/>
<keyword evidence="2" id="KW-1185">Reference proteome</keyword>
<dbReference type="AlphaFoldDB" id="A0A9X2FKP1"/>
<protein>
    <submittedName>
        <fullName evidence="1">Uncharacterized protein</fullName>
    </submittedName>
</protein>
<gene>
    <name evidence="1" type="ORF">LB941_06455</name>
</gene>